<evidence type="ECO:0000313" key="1">
    <source>
        <dbReference type="EMBL" id="KXJ89659.1"/>
    </source>
</evidence>
<keyword evidence="2" id="KW-1185">Reference proteome</keyword>
<reference evidence="2" key="1">
    <citation type="submission" date="2016-02" db="EMBL/GenBank/DDBJ databases">
        <title>Draft genome sequence of Microdochium bolleyi, a fungal endophyte of beachgrass.</title>
        <authorList>
            <consortium name="DOE Joint Genome Institute"/>
            <person name="David A.S."/>
            <person name="May G."/>
            <person name="Haridas S."/>
            <person name="Lim J."/>
            <person name="Wang M."/>
            <person name="Labutti K."/>
            <person name="Lipzen A."/>
            <person name="Barry K."/>
            <person name="Grigoriev I.V."/>
        </authorList>
    </citation>
    <scope>NUCLEOTIDE SEQUENCE [LARGE SCALE GENOMIC DNA]</scope>
    <source>
        <strain evidence="2">J235TASD1</strain>
    </source>
</reference>
<accession>A0A136IXZ6</accession>
<dbReference type="Proteomes" id="UP000070501">
    <property type="component" value="Unassembled WGS sequence"/>
</dbReference>
<organism evidence="1 2">
    <name type="scientific">Microdochium bolleyi</name>
    <dbReference type="NCBI Taxonomy" id="196109"/>
    <lineage>
        <taxon>Eukaryota</taxon>
        <taxon>Fungi</taxon>
        <taxon>Dikarya</taxon>
        <taxon>Ascomycota</taxon>
        <taxon>Pezizomycotina</taxon>
        <taxon>Sordariomycetes</taxon>
        <taxon>Xylariomycetidae</taxon>
        <taxon>Xylariales</taxon>
        <taxon>Microdochiaceae</taxon>
        <taxon>Microdochium</taxon>
    </lineage>
</organism>
<dbReference type="AlphaFoldDB" id="A0A136IXZ6"/>
<sequence length="108" mass="12023">MSFVQAMAIPVLRDYTKPPPPLPDNAAGRVQVRQEQIDRHAAAVNRNFHFMAQREARRIADLCEQDEEEMRELNELDSLPVYGLGGGEDPATTLDLDVLLGKEPDGPP</sequence>
<dbReference type="InParanoid" id="A0A136IXZ6"/>
<dbReference type="OrthoDB" id="4900256at2759"/>
<dbReference type="EMBL" id="KQ964254">
    <property type="protein sequence ID" value="KXJ89659.1"/>
    <property type="molecule type" value="Genomic_DNA"/>
</dbReference>
<evidence type="ECO:0000313" key="2">
    <source>
        <dbReference type="Proteomes" id="UP000070501"/>
    </source>
</evidence>
<gene>
    <name evidence="1" type="ORF">Micbo1qcDRAFT_164961</name>
</gene>
<proteinExistence type="predicted"/>
<protein>
    <submittedName>
        <fullName evidence="1">Uncharacterized protein</fullName>
    </submittedName>
</protein>
<feature type="non-terminal residue" evidence="1">
    <location>
        <position position="108"/>
    </location>
</feature>
<name>A0A136IXZ6_9PEZI</name>